<feature type="region of interest" description="Disordered" evidence="1">
    <location>
        <begin position="26"/>
        <end position="49"/>
    </location>
</feature>
<evidence type="ECO:0000313" key="3">
    <source>
        <dbReference type="Proteomes" id="UP000710432"/>
    </source>
</evidence>
<sequence length="49" mass="5616">SAGTDRHELTSWKSFPSIFKFFAEASEARSGSQKPALTRRSHRIKHEEL</sequence>
<protein>
    <submittedName>
        <fullName evidence="2">Protein FAM172A</fullName>
    </submittedName>
</protein>
<evidence type="ECO:0000313" key="2">
    <source>
        <dbReference type="EMBL" id="KAH0505715.1"/>
    </source>
</evidence>
<dbReference type="EMBL" id="JAATJU010024400">
    <property type="protein sequence ID" value="KAH0505715.1"/>
    <property type="molecule type" value="Genomic_DNA"/>
</dbReference>
<accession>A0A8J6G7I1</accession>
<evidence type="ECO:0000256" key="1">
    <source>
        <dbReference type="SAM" id="MobiDB-lite"/>
    </source>
</evidence>
<organism evidence="2 3">
    <name type="scientific">Microtus ochrogaster</name>
    <name type="common">Prairie vole</name>
    <dbReference type="NCBI Taxonomy" id="79684"/>
    <lineage>
        <taxon>Eukaryota</taxon>
        <taxon>Metazoa</taxon>
        <taxon>Chordata</taxon>
        <taxon>Craniata</taxon>
        <taxon>Vertebrata</taxon>
        <taxon>Euteleostomi</taxon>
        <taxon>Mammalia</taxon>
        <taxon>Eutheria</taxon>
        <taxon>Euarchontoglires</taxon>
        <taxon>Glires</taxon>
        <taxon>Rodentia</taxon>
        <taxon>Myomorpha</taxon>
        <taxon>Muroidea</taxon>
        <taxon>Cricetidae</taxon>
        <taxon>Arvicolinae</taxon>
        <taxon>Microtus</taxon>
    </lineage>
</organism>
<gene>
    <name evidence="2" type="ORF">LTLLF_176680</name>
</gene>
<feature type="compositionally biased region" description="Basic residues" evidence="1">
    <location>
        <begin position="37"/>
        <end position="49"/>
    </location>
</feature>
<reference evidence="2" key="1">
    <citation type="submission" date="2020-03" db="EMBL/GenBank/DDBJ databases">
        <title>Studies in the Genomics of Life Span.</title>
        <authorList>
            <person name="Glass D."/>
        </authorList>
    </citation>
    <scope>NUCLEOTIDE SEQUENCE</scope>
    <source>
        <strain evidence="2">LTLLF</strain>
        <tissue evidence="2">Muscle</tissue>
    </source>
</reference>
<comment type="caution">
    <text evidence="2">The sequence shown here is derived from an EMBL/GenBank/DDBJ whole genome shotgun (WGS) entry which is preliminary data.</text>
</comment>
<dbReference type="Proteomes" id="UP000710432">
    <property type="component" value="Unassembled WGS sequence"/>
</dbReference>
<feature type="non-terminal residue" evidence="2">
    <location>
        <position position="1"/>
    </location>
</feature>
<dbReference type="AlphaFoldDB" id="A0A8J6G7I1"/>
<proteinExistence type="predicted"/>
<name>A0A8J6G7I1_MICOH</name>